<name>G7YTA3_CLOSI</name>
<organism evidence="2 3">
    <name type="scientific">Clonorchis sinensis</name>
    <name type="common">Chinese liver fluke</name>
    <dbReference type="NCBI Taxonomy" id="79923"/>
    <lineage>
        <taxon>Eukaryota</taxon>
        <taxon>Metazoa</taxon>
        <taxon>Spiralia</taxon>
        <taxon>Lophotrochozoa</taxon>
        <taxon>Platyhelminthes</taxon>
        <taxon>Trematoda</taxon>
        <taxon>Digenea</taxon>
        <taxon>Opisthorchiida</taxon>
        <taxon>Opisthorchiata</taxon>
        <taxon>Opisthorchiidae</taxon>
        <taxon>Clonorchis</taxon>
    </lineage>
</organism>
<dbReference type="AlphaFoldDB" id="G7YTA3"/>
<evidence type="ECO:0000313" key="3">
    <source>
        <dbReference type="Proteomes" id="UP000008909"/>
    </source>
</evidence>
<evidence type="ECO:0000256" key="1">
    <source>
        <dbReference type="SAM" id="MobiDB-lite"/>
    </source>
</evidence>
<accession>G7YTA3</accession>
<dbReference type="EMBL" id="DF144178">
    <property type="protein sequence ID" value="GAA56183.1"/>
    <property type="molecule type" value="Genomic_DNA"/>
</dbReference>
<reference key="2">
    <citation type="submission" date="2011-10" db="EMBL/GenBank/DDBJ databases">
        <title>The genome and transcriptome sequence of Clonorchis sinensis provide insights into the carcinogenic liver fluke.</title>
        <authorList>
            <person name="Wang X."/>
            <person name="Huang Y."/>
            <person name="Chen W."/>
            <person name="Liu H."/>
            <person name="Guo L."/>
            <person name="Chen Y."/>
            <person name="Luo F."/>
            <person name="Zhou W."/>
            <person name="Sun J."/>
            <person name="Mao Q."/>
            <person name="Liang P."/>
            <person name="Zhou C."/>
            <person name="Tian Y."/>
            <person name="Men J."/>
            <person name="Lv X."/>
            <person name="Huang L."/>
            <person name="Zhou J."/>
            <person name="Hu Y."/>
            <person name="Li R."/>
            <person name="Zhang F."/>
            <person name="Lei H."/>
            <person name="Li X."/>
            <person name="Hu X."/>
            <person name="Liang C."/>
            <person name="Xu J."/>
            <person name="Wu Z."/>
            <person name="Yu X."/>
        </authorList>
    </citation>
    <scope>NUCLEOTIDE SEQUENCE</scope>
    <source>
        <strain>Henan</strain>
    </source>
</reference>
<protein>
    <recommendedName>
        <fullName evidence="4">C2H2-type domain-containing protein</fullName>
    </recommendedName>
</protein>
<proteinExistence type="predicted"/>
<sequence length="373" mass="42477">MVQWSIHKGCNWRSKFSELEKRSSGAVSENRSDLLARRKTWIYITGIITWHLTETAYMIEHSARSRGYCWRHAKLGYMICARAGPPFKHDAMKLGKVLFIEKKRNFYPIFEVTSFREDSTRDLRQRKRSDVASAVTRSSYPSDVGLCCARTVEADFELRLFLAYSLSLASLVYRLNVSLGELRVQRIQTGLTILFDFDVLVTFDNVHYKSSGASVSVPTSTHERIVGLMYEECGQCCKSKAGLVAHHRVHENESFGTNMIAQLVCADCSHLFPTKTDLSQSPRHAHSTQHNTDRLGRKKYSGARWSQQESQSLFRQANNFYPSCESKPHCSRGWSSIFLVDRPSASKPGYGCLIGKHNRTNHHLVDLTKPSVK</sequence>
<evidence type="ECO:0008006" key="4">
    <source>
        <dbReference type="Google" id="ProtNLM"/>
    </source>
</evidence>
<feature type="region of interest" description="Disordered" evidence="1">
    <location>
        <begin position="278"/>
        <end position="302"/>
    </location>
</feature>
<dbReference type="Proteomes" id="UP000008909">
    <property type="component" value="Unassembled WGS sequence"/>
</dbReference>
<evidence type="ECO:0000313" key="2">
    <source>
        <dbReference type="EMBL" id="GAA56183.1"/>
    </source>
</evidence>
<gene>
    <name evidence="2" type="ORF">CLF_110219</name>
</gene>
<keyword evidence="3" id="KW-1185">Reference proteome</keyword>
<reference evidence="2" key="1">
    <citation type="journal article" date="2011" name="Genome Biol.">
        <title>The draft genome of the carcinogenic human liver fluke Clonorchis sinensis.</title>
        <authorList>
            <person name="Wang X."/>
            <person name="Chen W."/>
            <person name="Huang Y."/>
            <person name="Sun J."/>
            <person name="Men J."/>
            <person name="Liu H."/>
            <person name="Luo F."/>
            <person name="Guo L."/>
            <person name="Lv X."/>
            <person name="Deng C."/>
            <person name="Zhou C."/>
            <person name="Fan Y."/>
            <person name="Li X."/>
            <person name="Huang L."/>
            <person name="Hu Y."/>
            <person name="Liang C."/>
            <person name="Hu X."/>
            <person name="Xu J."/>
            <person name="Yu X."/>
        </authorList>
    </citation>
    <scope>NUCLEOTIDE SEQUENCE [LARGE SCALE GENOMIC DNA]</scope>
    <source>
        <strain evidence="2">Henan</strain>
    </source>
</reference>